<accession>G2XTB4</accession>
<protein>
    <submittedName>
        <fullName evidence="1">Uncharacterized protein</fullName>
    </submittedName>
</protein>
<name>G2XTB4_BOTF4</name>
<evidence type="ECO:0000313" key="1">
    <source>
        <dbReference type="EMBL" id="CCD43828.1"/>
    </source>
</evidence>
<evidence type="ECO:0000313" key="2">
    <source>
        <dbReference type="Proteomes" id="UP000008177"/>
    </source>
</evidence>
<dbReference type="AlphaFoldDB" id="G2XTB4"/>
<sequence length="67" mass="7757">MQVTYRKVAIRKASGTKEDKGRRNLLCEEEGREKAVRLHQHKVRFSAPSMVHHKTWVSWASIPMAPT</sequence>
<gene>
    <name evidence="1" type="ORF">BofuT4_uP010760.1</name>
</gene>
<proteinExistence type="predicted"/>
<dbReference type="EMBL" id="FQ790265">
    <property type="protein sequence ID" value="CCD43828.1"/>
    <property type="molecule type" value="Genomic_DNA"/>
</dbReference>
<dbReference type="InParanoid" id="G2XTB4"/>
<organism evidence="1 2">
    <name type="scientific">Botryotinia fuckeliana (strain T4)</name>
    <name type="common">Noble rot fungus</name>
    <name type="synonym">Botrytis cinerea</name>
    <dbReference type="NCBI Taxonomy" id="999810"/>
    <lineage>
        <taxon>Eukaryota</taxon>
        <taxon>Fungi</taxon>
        <taxon>Dikarya</taxon>
        <taxon>Ascomycota</taxon>
        <taxon>Pezizomycotina</taxon>
        <taxon>Leotiomycetes</taxon>
        <taxon>Helotiales</taxon>
        <taxon>Sclerotiniaceae</taxon>
        <taxon>Botrytis</taxon>
    </lineage>
</organism>
<dbReference type="HOGENOM" id="CLU_2812018_0_0_1"/>
<reference evidence="2" key="1">
    <citation type="journal article" date="2011" name="PLoS Genet.">
        <title>Genomic analysis of the necrotrophic fungal pathogens Sclerotinia sclerotiorum and Botrytis cinerea.</title>
        <authorList>
            <person name="Amselem J."/>
            <person name="Cuomo C.A."/>
            <person name="van Kan J.A."/>
            <person name="Viaud M."/>
            <person name="Benito E.P."/>
            <person name="Couloux A."/>
            <person name="Coutinho P.M."/>
            <person name="de Vries R.P."/>
            <person name="Dyer P.S."/>
            <person name="Fillinger S."/>
            <person name="Fournier E."/>
            <person name="Gout L."/>
            <person name="Hahn M."/>
            <person name="Kohn L."/>
            <person name="Lapalu N."/>
            <person name="Plummer K.M."/>
            <person name="Pradier J.M."/>
            <person name="Quevillon E."/>
            <person name="Sharon A."/>
            <person name="Simon A."/>
            <person name="ten Have A."/>
            <person name="Tudzynski B."/>
            <person name="Tudzynski P."/>
            <person name="Wincker P."/>
            <person name="Andrew M."/>
            <person name="Anthouard V."/>
            <person name="Beever R.E."/>
            <person name="Beffa R."/>
            <person name="Benoit I."/>
            <person name="Bouzid O."/>
            <person name="Brault B."/>
            <person name="Chen Z."/>
            <person name="Choquer M."/>
            <person name="Collemare J."/>
            <person name="Cotton P."/>
            <person name="Danchin E.G."/>
            <person name="Da Silva C."/>
            <person name="Gautier A."/>
            <person name="Giraud C."/>
            <person name="Giraud T."/>
            <person name="Gonzalez C."/>
            <person name="Grossetete S."/>
            <person name="Guldener U."/>
            <person name="Henrissat B."/>
            <person name="Howlett B.J."/>
            <person name="Kodira C."/>
            <person name="Kretschmer M."/>
            <person name="Lappartient A."/>
            <person name="Leroch M."/>
            <person name="Levis C."/>
            <person name="Mauceli E."/>
            <person name="Neuveglise C."/>
            <person name="Oeser B."/>
            <person name="Pearson M."/>
            <person name="Poulain J."/>
            <person name="Poussereau N."/>
            <person name="Quesneville H."/>
            <person name="Rascle C."/>
            <person name="Schumacher J."/>
            <person name="Segurens B."/>
            <person name="Sexton A."/>
            <person name="Silva E."/>
            <person name="Sirven C."/>
            <person name="Soanes D.M."/>
            <person name="Talbot N.J."/>
            <person name="Templeton M."/>
            <person name="Yandava C."/>
            <person name="Yarden O."/>
            <person name="Zeng Q."/>
            <person name="Rollins J.A."/>
            <person name="Lebrun M.H."/>
            <person name="Dickman M."/>
        </authorList>
    </citation>
    <scope>NUCLEOTIDE SEQUENCE [LARGE SCALE GENOMIC DNA]</scope>
    <source>
        <strain evidence="2">T4</strain>
    </source>
</reference>
<dbReference type="Proteomes" id="UP000008177">
    <property type="component" value="Unplaced contigs"/>
</dbReference>